<organism evidence="5 6">
    <name type="scientific">Lutimonas vermicola</name>
    <dbReference type="NCBI Taxonomy" id="414288"/>
    <lineage>
        <taxon>Bacteria</taxon>
        <taxon>Pseudomonadati</taxon>
        <taxon>Bacteroidota</taxon>
        <taxon>Flavobacteriia</taxon>
        <taxon>Flavobacteriales</taxon>
        <taxon>Flavobacteriaceae</taxon>
        <taxon>Lutimonas</taxon>
    </lineage>
</organism>
<evidence type="ECO:0000256" key="1">
    <source>
        <dbReference type="ARBA" id="ARBA00022676"/>
    </source>
</evidence>
<evidence type="ECO:0000259" key="4">
    <source>
        <dbReference type="Pfam" id="PF13439"/>
    </source>
</evidence>
<keyword evidence="6" id="KW-1185">Reference proteome</keyword>
<keyword evidence="2" id="KW-0808">Transferase</keyword>
<dbReference type="PANTHER" id="PTHR12526">
    <property type="entry name" value="GLYCOSYLTRANSFERASE"/>
    <property type="match status" value="1"/>
</dbReference>
<dbReference type="Proteomes" id="UP001474120">
    <property type="component" value="Unassembled WGS sequence"/>
</dbReference>
<feature type="domain" description="Glycosyltransferase subfamily 4-like N-terminal" evidence="4">
    <location>
        <begin position="17"/>
        <end position="192"/>
    </location>
</feature>
<dbReference type="EMBL" id="JBCDNA010000002">
    <property type="protein sequence ID" value="MEL4455880.1"/>
    <property type="molecule type" value="Genomic_DNA"/>
</dbReference>
<evidence type="ECO:0000256" key="2">
    <source>
        <dbReference type="ARBA" id="ARBA00022679"/>
    </source>
</evidence>
<proteinExistence type="predicted"/>
<dbReference type="CDD" id="cd03794">
    <property type="entry name" value="GT4_WbuB-like"/>
    <property type="match status" value="1"/>
</dbReference>
<comment type="caution">
    <text evidence="5">The sequence shown here is derived from an EMBL/GenBank/DDBJ whole genome shotgun (WGS) entry which is preliminary data.</text>
</comment>
<dbReference type="PANTHER" id="PTHR12526:SF629">
    <property type="entry name" value="TEICHURONIC ACID BIOSYNTHESIS GLYCOSYLTRANSFERASE TUAH-RELATED"/>
    <property type="match status" value="1"/>
</dbReference>
<evidence type="ECO:0000313" key="5">
    <source>
        <dbReference type="EMBL" id="MEL4455880.1"/>
    </source>
</evidence>
<name>A0ABU9L251_9FLAO</name>
<dbReference type="InterPro" id="IPR001296">
    <property type="entry name" value="Glyco_trans_1"/>
</dbReference>
<accession>A0ABU9L251</accession>
<evidence type="ECO:0000313" key="6">
    <source>
        <dbReference type="Proteomes" id="UP001474120"/>
    </source>
</evidence>
<gene>
    <name evidence="5" type="ORF">AABB81_08230</name>
</gene>
<dbReference type="Gene3D" id="3.40.50.2000">
    <property type="entry name" value="Glycogen Phosphorylase B"/>
    <property type="match status" value="2"/>
</dbReference>
<dbReference type="Pfam" id="PF13439">
    <property type="entry name" value="Glyco_transf_4"/>
    <property type="match status" value="1"/>
</dbReference>
<keyword evidence="1" id="KW-0328">Glycosyltransferase</keyword>
<dbReference type="SUPFAM" id="SSF53756">
    <property type="entry name" value="UDP-Glycosyltransferase/glycogen phosphorylase"/>
    <property type="match status" value="1"/>
</dbReference>
<evidence type="ECO:0000259" key="3">
    <source>
        <dbReference type="Pfam" id="PF00534"/>
    </source>
</evidence>
<feature type="domain" description="Glycosyl transferase family 1" evidence="3">
    <location>
        <begin position="203"/>
        <end position="375"/>
    </location>
</feature>
<dbReference type="RefSeq" id="WP_342159862.1">
    <property type="nucleotide sequence ID" value="NZ_JBCDNA010000002.1"/>
</dbReference>
<sequence>MRIGMILDKTFPPDPRVENEALALIKSGHRVFLFCLTYEKKFQAELIHGIEVKRYPSNTLEYKLSALSYSIPLYRNMMSRKIAHFLKENKIQVIHVHDMVIADAVMKANQAFRLPWILDLHENRPEIMQTYPHLNKFPGNLLISPALWKHKEGVLVQQADRVIVVTREAKEELKERTGIKDEKIAIVPNTVSASFYTKFTTDASVIEKYKDKFVILYLGDTGLRRGLMSVIEAFSIIGNDRSLRKKFKLVIVGQNSSDTVLKNKVQELGLDDLIDFEGWQDIAVFPSYLQIAKIGISPLHRNLHHDTTYANKLFQYMSFAVPLLVSDARSQKNLVEEVNSGLVHKEKDAADIAEKILYLYRHPGLALEFGSRGKQFIEEKFCWEKVSDNLKDLYLKLEKP</sequence>
<dbReference type="InterPro" id="IPR028098">
    <property type="entry name" value="Glyco_trans_4-like_N"/>
</dbReference>
<dbReference type="Pfam" id="PF00534">
    <property type="entry name" value="Glycos_transf_1"/>
    <property type="match status" value="1"/>
</dbReference>
<reference evidence="5 6" key="1">
    <citation type="submission" date="2024-04" db="EMBL/GenBank/DDBJ databases">
        <title>whole genome sequencing of Lutimonas vermicola strain IMCC1616.</title>
        <authorList>
            <person name="Bae S.S."/>
        </authorList>
    </citation>
    <scope>NUCLEOTIDE SEQUENCE [LARGE SCALE GENOMIC DNA]</scope>
    <source>
        <strain evidence="5 6">IMCC1616</strain>
    </source>
</reference>
<protein>
    <submittedName>
        <fullName evidence="5">Glycosyltransferase family 4 protein</fullName>
    </submittedName>
</protein>